<keyword evidence="3 8" id="KW-1003">Cell membrane</keyword>
<organism evidence="10 11">
    <name type="scientific">Candidatus Sodalis endolongispinus</name>
    <dbReference type="NCBI Taxonomy" id="2812662"/>
    <lineage>
        <taxon>Bacteria</taxon>
        <taxon>Pseudomonadati</taxon>
        <taxon>Pseudomonadota</taxon>
        <taxon>Gammaproteobacteria</taxon>
        <taxon>Enterobacterales</taxon>
        <taxon>Bruguierivoracaceae</taxon>
        <taxon>Sodalis</taxon>
    </lineage>
</organism>
<evidence type="ECO:0000256" key="6">
    <source>
        <dbReference type="ARBA" id="ARBA00022989"/>
    </source>
</evidence>
<dbReference type="Gene3D" id="1.20.1250.20">
    <property type="entry name" value="MFS general substrate transporter like domains"/>
    <property type="match status" value="1"/>
</dbReference>
<keyword evidence="2 8" id="KW-0813">Transport</keyword>
<sequence length="402" mass="42032">MHAESTTMGTIPANKTLFSLCSAVFLCYLTVALPLPVIPLYVHDELGLSNTLVGVAVGIQFLATVLTRSYAGRLADQFGAKRSALQGMASCGLAGVFYLLSALLPLPVYSRYGLLLLGRVMLGFGESQLLTGTLSWGFGLLGQARAGKVMSWNGAAIYGSLAVGAPVGLLLYHRSGGFITLGLTTLLLPLLALACNARVASIRPHAGIRPSLRSVVNLIRLPGMALALQGVGFAAIGTFISLYFNLRHWDHAGFAFSAFGIAFVALRFWGSHWPDRLGGVRVTLVSLAVEALGLALLWLARDPGLALLGAGLTGAGCSLIFPALGVEVVKRVPAQARATAVGGYSAFQDVAYAMTGPLMGMLATTLGYASVFGAAMLCALAGIAVTLLFARQRRLTSRDTDA</sequence>
<keyword evidence="5 8" id="KW-0812">Transmembrane</keyword>
<evidence type="ECO:0000256" key="8">
    <source>
        <dbReference type="HAMAP-Rule" id="MF_02091"/>
    </source>
</evidence>
<feature type="transmembrane region" description="Helical" evidence="8">
    <location>
        <begin position="178"/>
        <end position="200"/>
    </location>
</feature>
<keyword evidence="11" id="KW-1185">Reference proteome</keyword>
<keyword evidence="7 8" id="KW-0472">Membrane</keyword>
<keyword evidence="6 8" id="KW-1133">Transmembrane helix</keyword>
<dbReference type="NCBIfam" id="NF009048">
    <property type="entry name" value="PRK12382.1"/>
    <property type="match status" value="1"/>
</dbReference>
<evidence type="ECO:0000256" key="2">
    <source>
        <dbReference type="ARBA" id="ARBA00022448"/>
    </source>
</evidence>
<feature type="transmembrane region" description="Helical" evidence="8">
    <location>
        <begin position="368"/>
        <end position="390"/>
    </location>
</feature>
<comment type="caution">
    <text evidence="10">The sequence shown here is derived from an EMBL/GenBank/DDBJ whole genome shotgun (WGS) entry which is preliminary data.</text>
</comment>
<dbReference type="EMBL" id="JAFJYC010000001">
    <property type="protein sequence ID" value="MBT9431590.1"/>
    <property type="molecule type" value="Genomic_DNA"/>
</dbReference>
<dbReference type="SUPFAM" id="SSF103473">
    <property type="entry name" value="MFS general substrate transporter"/>
    <property type="match status" value="1"/>
</dbReference>
<evidence type="ECO:0000313" key="10">
    <source>
        <dbReference type="EMBL" id="MBT9431590.1"/>
    </source>
</evidence>
<evidence type="ECO:0000256" key="4">
    <source>
        <dbReference type="ARBA" id="ARBA00022519"/>
    </source>
</evidence>
<feature type="transmembrane region" description="Helical" evidence="8">
    <location>
        <begin position="221"/>
        <end position="246"/>
    </location>
</feature>
<feature type="transmembrane region" description="Helical" evidence="8">
    <location>
        <begin position="341"/>
        <end position="362"/>
    </location>
</feature>
<evidence type="ECO:0000256" key="3">
    <source>
        <dbReference type="ARBA" id="ARBA00022475"/>
    </source>
</evidence>
<comment type="caution">
    <text evidence="8">Lacks conserved residue(s) required for the propagation of feature annotation.</text>
</comment>
<protein>
    <recommendedName>
        <fullName evidence="8">Uncharacterized MFS-type transporter JZM24_04445</fullName>
    </recommendedName>
</protein>
<comment type="subcellular location">
    <subcellularLocation>
        <location evidence="8">Cell inner membrane</location>
        <topology evidence="8">Multi-pass membrane protein</topology>
    </subcellularLocation>
    <subcellularLocation>
        <location evidence="1">Cell membrane</location>
        <topology evidence="1">Multi-pass membrane protein</topology>
    </subcellularLocation>
</comment>
<feature type="transmembrane region" description="Helical" evidence="8">
    <location>
        <begin position="48"/>
        <end position="66"/>
    </location>
</feature>
<dbReference type="HAMAP" id="MF_02091">
    <property type="entry name" value="MFS_YfcJ"/>
    <property type="match status" value="1"/>
</dbReference>
<evidence type="ECO:0000256" key="1">
    <source>
        <dbReference type="ARBA" id="ARBA00004651"/>
    </source>
</evidence>
<evidence type="ECO:0000256" key="5">
    <source>
        <dbReference type="ARBA" id="ARBA00022692"/>
    </source>
</evidence>
<dbReference type="NCBIfam" id="NF003477">
    <property type="entry name" value="PRK05122.1"/>
    <property type="match status" value="1"/>
</dbReference>
<gene>
    <name evidence="10" type="ORF">JZM24_04445</name>
</gene>
<dbReference type="InterPro" id="IPR050171">
    <property type="entry name" value="MFS_Transporters"/>
</dbReference>
<feature type="transmembrane region" description="Helical" evidence="8">
    <location>
        <begin position="282"/>
        <end position="300"/>
    </location>
</feature>
<dbReference type="InterPro" id="IPR036259">
    <property type="entry name" value="MFS_trans_sf"/>
</dbReference>
<dbReference type="PANTHER" id="PTHR23517">
    <property type="entry name" value="RESISTANCE PROTEIN MDTM, PUTATIVE-RELATED-RELATED"/>
    <property type="match status" value="1"/>
</dbReference>
<dbReference type="Pfam" id="PF07690">
    <property type="entry name" value="MFS_1"/>
    <property type="match status" value="2"/>
</dbReference>
<dbReference type="RefSeq" id="WP_215668730.1">
    <property type="nucleotide sequence ID" value="NZ_JAFJYC010000001.1"/>
</dbReference>
<feature type="transmembrane region" description="Helical" evidence="8">
    <location>
        <begin position="153"/>
        <end position="172"/>
    </location>
</feature>
<dbReference type="CDD" id="cd17489">
    <property type="entry name" value="MFS_YfcJ_like"/>
    <property type="match status" value="1"/>
</dbReference>
<reference evidence="10 11" key="1">
    <citation type="journal article" date="2021" name="Genome Biol. Evol.">
        <title>The evolution of interdependence in a four-way mealybug symbiosis.</title>
        <authorList>
            <person name="Garber A.I."/>
            <person name="Kupper M."/>
            <person name="Laetsch D.R."/>
            <person name="Weldon S.R."/>
            <person name="Ladinsky M.S."/>
            <person name="Bjorkman P.J."/>
            <person name="McCutcheon J.P."/>
        </authorList>
    </citation>
    <scope>NUCLEOTIDE SEQUENCE [LARGE SCALE GENOMIC DNA]</scope>
    <source>
        <strain evidence="10">SOD</strain>
    </source>
</reference>
<feature type="transmembrane region" description="Helical" evidence="8">
    <location>
        <begin position="120"/>
        <end position="141"/>
    </location>
</feature>
<name>A0ABS5Y9B5_9GAMM</name>
<feature type="domain" description="Major facilitator superfamily (MFS) profile" evidence="9">
    <location>
        <begin position="215"/>
        <end position="402"/>
    </location>
</feature>
<dbReference type="InterPro" id="IPR020846">
    <property type="entry name" value="MFS_dom"/>
</dbReference>
<keyword evidence="4 8" id="KW-0997">Cell inner membrane</keyword>
<feature type="transmembrane region" description="Helical" evidence="8">
    <location>
        <begin position="252"/>
        <end position="270"/>
    </location>
</feature>
<evidence type="ECO:0000256" key="7">
    <source>
        <dbReference type="ARBA" id="ARBA00023136"/>
    </source>
</evidence>
<evidence type="ECO:0000313" key="11">
    <source>
        <dbReference type="Proteomes" id="UP000811282"/>
    </source>
</evidence>
<dbReference type="InterPro" id="IPR037541">
    <property type="entry name" value="MFS_YfcJ"/>
</dbReference>
<dbReference type="PANTHER" id="PTHR23517:SF1">
    <property type="match status" value="1"/>
</dbReference>
<feature type="transmembrane region" description="Helical" evidence="8">
    <location>
        <begin position="87"/>
        <end position="108"/>
    </location>
</feature>
<dbReference type="PROSITE" id="PS50850">
    <property type="entry name" value="MFS"/>
    <property type="match status" value="1"/>
</dbReference>
<proteinExistence type="inferred from homology"/>
<comment type="similarity">
    <text evidence="8">Belongs to the major facilitator superfamily. YfcJ family.</text>
</comment>
<dbReference type="Proteomes" id="UP000811282">
    <property type="component" value="Unassembled WGS sequence"/>
</dbReference>
<evidence type="ECO:0000259" key="9">
    <source>
        <dbReference type="PROSITE" id="PS50850"/>
    </source>
</evidence>
<feature type="transmembrane region" description="Helical" evidence="8">
    <location>
        <begin position="306"/>
        <end position="329"/>
    </location>
</feature>
<dbReference type="InterPro" id="IPR011701">
    <property type="entry name" value="MFS"/>
</dbReference>
<accession>A0ABS5Y9B5</accession>